<dbReference type="PANTHER" id="PTHR13871:SF96">
    <property type="entry name" value="THIOREDOXIN DOMAIN-CONTAINING PROTEIN"/>
    <property type="match status" value="1"/>
</dbReference>
<dbReference type="eggNOG" id="KOG2501">
    <property type="taxonomic scope" value="Eukaryota"/>
</dbReference>
<evidence type="ECO:0000256" key="5">
    <source>
        <dbReference type="ARBA" id="ARBA00025782"/>
    </source>
</evidence>
<evidence type="ECO:0000256" key="7">
    <source>
        <dbReference type="ARBA" id="ARBA00047804"/>
    </source>
</evidence>
<dbReference type="Gene3D" id="3.40.30.10">
    <property type="entry name" value="Glutaredoxin"/>
    <property type="match status" value="1"/>
</dbReference>
<comment type="catalytic activity">
    <reaction evidence="7">
        <text>[protein]-dithiol + NADP(+) = [protein]-disulfide + NADPH + H(+)</text>
        <dbReference type="Rhea" id="RHEA:18753"/>
        <dbReference type="Rhea" id="RHEA-COMP:10593"/>
        <dbReference type="Rhea" id="RHEA-COMP:10594"/>
        <dbReference type="ChEBI" id="CHEBI:15378"/>
        <dbReference type="ChEBI" id="CHEBI:29950"/>
        <dbReference type="ChEBI" id="CHEBI:50058"/>
        <dbReference type="ChEBI" id="CHEBI:57783"/>
        <dbReference type="ChEBI" id="CHEBI:58349"/>
        <dbReference type="EC" id="1.8.1.8"/>
    </reaction>
</comment>
<evidence type="ECO:0000256" key="6">
    <source>
        <dbReference type="ARBA" id="ARBA00047388"/>
    </source>
</evidence>
<dbReference type="InterPro" id="IPR013766">
    <property type="entry name" value="Thioredoxin_domain"/>
</dbReference>
<reference evidence="9 10" key="1">
    <citation type="submission" date="2011-07" db="EMBL/GenBank/DDBJ databases">
        <authorList>
            <person name="Coyne R."/>
            <person name="Brami D."/>
            <person name="Johnson J."/>
            <person name="Hostetler J."/>
            <person name="Hannick L."/>
            <person name="Clark T."/>
            <person name="Cassidy-Hanley D."/>
            <person name="Inman J."/>
        </authorList>
    </citation>
    <scope>NUCLEOTIDE SEQUENCE [LARGE SCALE GENOMIC DNA]</scope>
    <source>
        <strain evidence="9 10">G5</strain>
    </source>
</reference>
<proteinExistence type="inferred from homology"/>
<name>G0R637_ICHMU</name>
<dbReference type="CDD" id="cd02964">
    <property type="entry name" value="TryX_like_family"/>
    <property type="match status" value="1"/>
</dbReference>
<keyword evidence="3" id="KW-0560">Oxidoreductase</keyword>
<sequence length="154" mass="17821">MEQKVDQIKENNEFQLGSTFLGKNGLLDVTPLKTNKVTCLYFSASYCPPCQAFTPLLIDFYNEINMEDKVLEIILIPFDITEEEFKTYYKQMPWLAIPLGDERIKKFTSYFKIKAIPKLIILKPNGEAAATNGRMDVIQEGEDAFNKWKSFMEQ</sequence>
<dbReference type="OrthoDB" id="409136at2759"/>
<dbReference type="InterPro" id="IPR052259">
    <property type="entry name" value="Nucleoredoxin-like"/>
</dbReference>
<organism evidence="9 10">
    <name type="scientific">Ichthyophthirius multifiliis</name>
    <name type="common">White spot disease agent</name>
    <name type="synonym">Ich</name>
    <dbReference type="NCBI Taxonomy" id="5932"/>
    <lineage>
        <taxon>Eukaryota</taxon>
        <taxon>Sar</taxon>
        <taxon>Alveolata</taxon>
        <taxon>Ciliophora</taxon>
        <taxon>Intramacronucleata</taxon>
        <taxon>Oligohymenophorea</taxon>
        <taxon>Hymenostomatida</taxon>
        <taxon>Ophryoglenina</taxon>
        <taxon>Ichthyophthirius</taxon>
    </lineage>
</organism>
<protein>
    <recommendedName>
        <fullName evidence="1">protein-disulfide reductase</fullName>
        <ecNumber evidence="1">1.8.1.8</ecNumber>
    </recommendedName>
</protein>
<evidence type="ECO:0000256" key="1">
    <source>
        <dbReference type="ARBA" id="ARBA00012612"/>
    </source>
</evidence>
<comment type="similarity">
    <text evidence="5">Belongs to the nucleoredoxin family.</text>
</comment>
<dbReference type="InParanoid" id="G0R637"/>
<evidence type="ECO:0000256" key="4">
    <source>
        <dbReference type="ARBA" id="ARBA00023027"/>
    </source>
</evidence>
<dbReference type="GO" id="GO:0047134">
    <property type="term" value="F:protein-disulfide reductase [NAD(P)H] activity"/>
    <property type="evidence" value="ECO:0007669"/>
    <property type="project" value="UniProtKB-EC"/>
</dbReference>
<dbReference type="InterPro" id="IPR036249">
    <property type="entry name" value="Thioredoxin-like_sf"/>
</dbReference>
<evidence type="ECO:0000256" key="2">
    <source>
        <dbReference type="ARBA" id="ARBA00022737"/>
    </source>
</evidence>
<accession>G0R637</accession>
<dbReference type="GeneID" id="14903108"/>
<dbReference type="EC" id="1.8.1.8" evidence="1"/>
<dbReference type="AlphaFoldDB" id="G0R637"/>
<keyword evidence="4" id="KW-0520">NAD</keyword>
<dbReference type="Pfam" id="PF13905">
    <property type="entry name" value="Thioredoxin_8"/>
    <property type="match status" value="1"/>
</dbReference>
<gene>
    <name evidence="9" type="ORF">IMG5_202410</name>
</gene>
<dbReference type="SUPFAM" id="SSF52833">
    <property type="entry name" value="Thioredoxin-like"/>
    <property type="match status" value="1"/>
</dbReference>
<evidence type="ECO:0000259" key="8">
    <source>
        <dbReference type="PROSITE" id="PS51352"/>
    </source>
</evidence>
<dbReference type="EMBL" id="GL984389">
    <property type="protein sequence ID" value="EGR27060.1"/>
    <property type="molecule type" value="Genomic_DNA"/>
</dbReference>
<dbReference type="Proteomes" id="UP000008983">
    <property type="component" value="Unassembled WGS sequence"/>
</dbReference>
<comment type="catalytic activity">
    <reaction evidence="6">
        <text>[protein]-dithiol + NAD(+) = [protein]-disulfide + NADH + H(+)</text>
        <dbReference type="Rhea" id="RHEA:18749"/>
        <dbReference type="Rhea" id="RHEA-COMP:10593"/>
        <dbReference type="Rhea" id="RHEA-COMP:10594"/>
        <dbReference type="ChEBI" id="CHEBI:15378"/>
        <dbReference type="ChEBI" id="CHEBI:29950"/>
        <dbReference type="ChEBI" id="CHEBI:50058"/>
        <dbReference type="ChEBI" id="CHEBI:57540"/>
        <dbReference type="ChEBI" id="CHEBI:57945"/>
        <dbReference type="EC" id="1.8.1.8"/>
    </reaction>
</comment>
<dbReference type="PROSITE" id="PS51352">
    <property type="entry name" value="THIOREDOXIN_2"/>
    <property type="match status" value="1"/>
</dbReference>
<dbReference type="RefSeq" id="XP_004023944.1">
    <property type="nucleotide sequence ID" value="XM_004023895.1"/>
</dbReference>
<keyword evidence="10" id="KW-1185">Reference proteome</keyword>
<evidence type="ECO:0000313" key="10">
    <source>
        <dbReference type="Proteomes" id="UP000008983"/>
    </source>
</evidence>
<feature type="domain" description="Thioredoxin" evidence="8">
    <location>
        <begin position="5"/>
        <end position="154"/>
    </location>
</feature>
<evidence type="ECO:0000256" key="3">
    <source>
        <dbReference type="ARBA" id="ARBA00023002"/>
    </source>
</evidence>
<dbReference type="OMA" id="TDDYKHE"/>
<dbReference type="PANTHER" id="PTHR13871">
    <property type="entry name" value="THIOREDOXIN"/>
    <property type="match status" value="1"/>
</dbReference>
<dbReference type="InterPro" id="IPR012336">
    <property type="entry name" value="Thioredoxin-like_fold"/>
</dbReference>
<keyword evidence="2" id="KW-0677">Repeat</keyword>
<evidence type="ECO:0000313" key="9">
    <source>
        <dbReference type="EMBL" id="EGR27060.1"/>
    </source>
</evidence>